<gene>
    <name evidence="1" type="ORF">V5E97_19030</name>
</gene>
<dbReference type="RefSeq" id="WP_406700885.1">
    <property type="nucleotide sequence ID" value="NZ_CP155447.1"/>
</dbReference>
<protein>
    <submittedName>
        <fullName evidence="1">Uncharacterized protein</fullName>
    </submittedName>
</protein>
<reference evidence="1" key="1">
    <citation type="submission" date="2024-05" db="EMBL/GenBank/DDBJ databases">
        <title>Planctomycetes of the genus Singulisphaera possess chitinolytic capabilities.</title>
        <authorList>
            <person name="Ivanova A."/>
        </authorList>
    </citation>
    <scope>NUCLEOTIDE SEQUENCE</scope>
    <source>
        <strain evidence="1">Ch08T</strain>
    </source>
</reference>
<accession>A0AAU7CRE7</accession>
<dbReference type="EMBL" id="CP155447">
    <property type="protein sequence ID" value="XBH08048.1"/>
    <property type="molecule type" value="Genomic_DNA"/>
</dbReference>
<name>A0AAU7CRE7_9BACT</name>
<dbReference type="AlphaFoldDB" id="A0AAU7CRE7"/>
<organism evidence="1">
    <name type="scientific">Singulisphaera sp. Ch08</name>
    <dbReference type="NCBI Taxonomy" id="3120278"/>
    <lineage>
        <taxon>Bacteria</taxon>
        <taxon>Pseudomonadati</taxon>
        <taxon>Planctomycetota</taxon>
        <taxon>Planctomycetia</taxon>
        <taxon>Isosphaerales</taxon>
        <taxon>Isosphaeraceae</taxon>
        <taxon>Singulisphaera</taxon>
    </lineage>
</organism>
<evidence type="ECO:0000313" key="1">
    <source>
        <dbReference type="EMBL" id="XBH08048.1"/>
    </source>
</evidence>
<sequence>MIVAHEMIHAALRTLELGFGKRLSGKQEELLPERTEWLVTQF</sequence>
<proteinExistence type="predicted"/>